<name>A0A565ASS4_9BRAS</name>
<dbReference type="Proteomes" id="UP000489600">
    <property type="component" value="Unassembled WGS sequence"/>
</dbReference>
<proteinExistence type="predicted"/>
<keyword evidence="2" id="KW-1185">Reference proteome</keyword>
<dbReference type="AlphaFoldDB" id="A0A565ASS4"/>
<dbReference type="GO" id="GO:0043531">
    <property type="term" value="F:ADP binding"/>
    <property type="evidence" value="ECO:0007669"/>
    <property type="project" value="InterPro"/>
</dbReference>
<dbReference type="Gene3D" id="1.10.8.430">
    <property type="entry name" value="Helical domain of apoptotic protease-activating factors"/>
    <property type="match status" value="1"/>
</dbReference>
<reference evidence="1" key="1">
    <citation type="submission" date="2019-07" db="EMBL/GenBank/DDBJ databases">
        <authorList>
            <person name="Dittberner H."/>
        </authorList>
    </citation>
    <scope>NUCLEOTIDE SEQUENCE [LARGE SCALE GENOMIC DNA]</scope>
</reference>
<dbReference type="EMBL" id="CABITT030000001">
    <property type="protein sequence ID" value="VVA91678.1"/>
    <property type="molecule type" value="Genomic_DNA"/>
</dbReference>
<gene>
    <name evidence="1" type="ORF">ANE_LOCUS2123</name>
</gene>
<evidence type="ECO:0000313" key="2">
    <source>
        <dbReference type="Proteomes" id="UP000489600"/>
    </source>
</evidence>
<dbReference type="InterPro" id="IPR027417">
    <property type="entry name" value="P-loop_NTPase"/>
</dbReference>
<dbReference type="InterPro" id="IPR042197">
    <property type="entry name" value="Apaf_helical"/>
</dbReference>
<dbReference type="SUPFAM" id="SSF52540">
    <property type="entry name" value="P-loop containing nucleoside triphosphate hydrolases"/>
    <property type="match status" value="1"/>
</dbReference>
<accession>A0A565ASS4</accession>
<organism evidence="1 2">
    <name type="scientific">Arabis nemorensis</name>
    <dbReference type="NCBI Taxonomy" id="586526"/>
    <lineage>
        <taxon>Eukaryota</taxon>
        <taxon>Viridiplantae</taxon>
        <taxon>Streptophyta</taxon>
        <taxon>Embryophyta</taxon>
        <taxon>Tracheophyta</taxon>
        <taxon>Spermatophyta</taxon>
        <taxon>Magnoliopsida</taxon>
        <taxon>eudicotyledons</taxon>
        <taxon>Gunneridae</taxon>
        <taxon>Pentapetalae</taxon>
        <taxon>rosids</taxon>
        <taxon>malvids</taxon>
        <taxon>Brassicales</taxon>
        <taxon>Brassicaceae</taxon>
        <taxon>Arabideae</taxon>
        <taxon>Arabis</taxon>
    </lineage>
</organism>
<dbReference type="OrthoDB" id="1056515at2759"/>
<protein>
    <submittedName>
        <fullName evidence="1">Uncharacterized protein</fullName>
    </submittedName>
</protein>
<comment type="caution">
    <text evidence="1">The sequence shown here is derived from an EMBL/GenBank/DDBJ whole genome shotgun (WGS) entry which is preliminary data.</text>
</comment>
<evidence type="ECO:0000313" key="1">
    <source>
        <dbReference type="EMBL" id="VVA91678.1"/>
    </source>
</evidence>
<sequence length="155" mass="18245">MDCWILGGWTKFVGSTFLQNICMTRSCTIFWIDESHRYSFRELDFKLSRYKARNQRPRVLLVAENAVKHVYEVKCLRFDEAFQLFYQFAMKQKPPSDRFKQLSVRAIKLVGFLPLALKVTASMLYDKEADDWETILQSLEEKQDNKGSKLEVSAK</sequence>